<evidence type="ECO:0000259" key="1">
    <source>
        <dbReference type="Pfam" id="PF13439"/>
    </source>
</evidence>
<dbReference type="Proteomes" id="UP000176547">
    <property type="component" value="Unassembled WGS sequence"/>
</dbReference>
<reference evidence="2 3" key="1">
    <citation type="journal article" date="2016" name="Nat. Commun.">
        <title>Thousands of microbial genomes shed light on interconnected biogeochemical processes in an aquifer system.</title>
        <authorList>
            <person name="Anantharaman K."/>
            <person name="Brown C.T."/>
            <person name="Hug L.A."/>
            <person name="Sharon I."/>
            <person name="Castelle C.J."/>
            <person name="Probst A.J."/>
            <person name="Thomas B.C."/>
            <person name="Singh A."/>
            <person name="Wilkins M.J."/>
            <person name="Karaoz U."/>
            <person name="Brodie E.L."/>
            <person name="Williams K.H."/>
            <person name="Hubbard S.S."/>
            <person name="Banfield J.F."/>
        </authorList>
    </citation>
    <scope>NUCLEOTIDE SEQUENCE [LARGE SCALE GENOMIC DNA]</scope>
</reference>
<protein>
    <recommendedName>
        <fullName evidence="1">Glycosyltransferase subfamily 4-like N-terminal domain-containing protein</fullName>
    </recommendedName>
</protein>
<name>A0A1F5NET6_9BACT</name>
<sequence>MTKRQSANLIKILYIITQGEMGGAQRYVYDLATGLDPKQYKVTVAVGNERGDLEKKLSAAGISTRVLRHLKRAINPWHDLLVLWEIRRLIQAVKPDIVHLNSTKAGFVGSIAAAMAGARNVVFTAHGFAFLEPGSALKKMFYLGAEKLVRGYRAKIIAVSQNDHEAALKNSVITPEKLATIHNGIGEIDFLSRDEARRVLNQYGEEKIAPDDIVIGTIAHNYKTKGLPNLRAAFSLVQKDFPKVKLCVIGKGGTVSISDPDGDRARRLLPAFDVYVSSSLKEGFPYTILEAMTAGLPIAATGVGGIPEAITSDREGLLVPPNDSGALAGAIKQILRDAVFAKTLGDSARERVKQFSLSQMISKTESVYRELLGQSA</sequence>
<feature type="domain" description="Glycosyltransferase subfamily 4-like N-terminal" evidence="1">
    <location>
        <begin position="21"/>
        <end position="185"/>
    </location>
</feature>
<comment type="caution">
    <text evidence="2">The sequence shown here is derived from an EMBL/GenBank/DDBJ whole genome shotgun (WGS) entry which is preliminary data.</text>
</comment>
<dbReference type="PANTHER" id="PTHR12526">
    <property type="entry name" value="GLYCOSYLTRANSFERASE"/>
    <property type="match status" value="1"/>
</dbReference>
<dbReference type="InterPro" id="IPR028098">
    <property type="entry name" value="Glyco_trans_4-like_N"/>
</dbReference>
<accession>A0A1F5NET6</accession>
<evidence type="ECO:0000313" key="3">
    <source>
        <dbReference type="Proteomes" id="UP000176547"/>
    </source>
</evidence>
<organism evidence="2 3">
    <name type="scientific">Candidatus Doudnabacteria bacterium RIFCSPHIGHO2_01_52_17</name>
    <dbReference type="NCBI Taxonomy" id="1817820"/>
    <lineage>
        <taxon>Bacteria</taxon>
        <taxon>Candidatus Doudnaibacteriota</taxon>
    </lineage>
</organism>
<dbReference type="EMBL" id="MFEG01000016">
    <property type="protein sequence ID" value="OGE76125.1"/>
    <property type="molecule type" value="Genomic_DNA"/>
</dbReference>
<dbReference type="AlphaFoldDB" id="A0A1F5NET6"/>
<dbReference type="PANTHER" id="PTHR12526:SF630">
    <property type="entry name" value="GLYCOSYLTRANSFERASE"/>
    <property type="match status" value="1"/>
</dbReference>
<dbReference type="Gene3D" id="3.40.50.2000">
    <property type="entry name" value="Glycogen Phosphorylase B"/>
    <property type="match status" value="2"/>
</dbReference>
<evidence type="ECO:0000313" key="2">
    <source>
        <dbReference type="EMBL" id="OGE76125.1"/>
    </source>
</evidence>
<dbReference type="Pfam" id="PF13692">
    <property type="entry name" value="Glyco_trans_1_4"/>
    <property type="match status" value="1"/>
</dbReference>
<dbReference type="Pfam" id="PF13439">
    <property type="entry name" value="Glyco_transf_4"/>
    <property type="match status" value="1"/>
</dbReference>
<proteinExistence type="predicted"/>
<dbReference type="SUPFAM" id="SSF53756">
    <property type="entry name" value="UDP-Glycosyltransferase/glycogen phosphorylase"/>
    <property type="match status" value="1"/>
</dbReference>
<dbReference type="CDD" id="cd03808">
    <property type="entry name" value="GT4_CapM-like"/>
    <property type="match status" value="1"/>
</dbReference>
<gene>
    <name evidence="2" type="ORF">A3K06_00935</name>
</gene>